<comment type="caution">
    <text evidence="1">The sequence shown here is derived from an EMBL/GenBank/DDBJ whole genome shotgun (WGS) entry which is preliminary data.</text>
</comment>
<dbReference type="RefSeq" id="WP_111061495.1">
    <property type="nucleotide sequence ID" value="NZ_JBHUCU010000007.1"/>
</dbReference>
<dbReference type="Proteomes" id="UP000249248">
    <property type="component" value="Unassembled WGS sequence"/>
</dbReference>
<dbReference type="OrthoDB" id="9909696at2"/>
<keyword evidence="2" id="KW-1185">Reference proteome</keyword>
<dbReference type="AlphaFoldDB" id="A0A2W1N421"/>
<sequence>MPGNGSSRCVKVKVYKELWRIDQDCDNCSTFSSELSPIAWNMEAMQVYYAPARSVNLATGICEE</sequence>
<evidence type="ECO:0000313" key="1">
    <source>
        <dbReference type="EMBL" id="PZE18594.1"/>
    </source>
</evidence>
<reference evidence="1 2" key="1">
    <citation type="submission" date="2018-06" db="EMBL/GenBank/DDBJ databases">
        <title>The draft genome sequence of Crocinitomix sp. SM1701.</title>
        <authorList>
            <person name="Zhang X."/>
        </authorList>
    </citation>
    <scope>NUCLEOTIDE SEQUENCE [LARGE SCALE GENOMIC DNA]</scope>
    <source>
        <strain evidence="1 2">SM1701</strain>
    </source>
</reference>
<gene>
    <name evidence="1" type="ORF">DNU06_01825</name>
</gene>
<accession>A0A2W1N421</accession>
<name>A0A2W1N421_9FLAO</name>
<proteinExistence type="predicted"/>
<evidence type="ECO:0000313" key="2">
    <source>
        <dbReference type="Proteomes" id="UP000249248"/>
    </source>
</evidence>
<protein>
    <submittedName>
        <fullName evidence="1">Uncharacterized protein</fullName>
    </submittedName>
</protein>
<organism evidence="1 2">
    <name type="scientific">Putridiphycobacter roseus</name>
    <dbReference type="NCBI Taxonomy" id="2219161"/>
    <lineage>
        <taxon>Bacteria</taxon>
        <taxon>Pseudomonadati</taxon>
        <taxon>Bacteroidota</taxon>
        <taxon>Flavobacteriia</taxon>
        <taxon>Flavobacteriales</taxon>
        <taxon>Crocinitomicaceae</taxon>
        <taxon>Putridiphycobacter</taxon>
    </lineage>
</organism>
<dbReference type="EMBL" id="QKSB01000001">
    <property type="protein sequence ID" value="PZE18594.1"/>
    <property type="molecule type" value="Genomic_DNA"/>
</dbReference>